<dbReference type="CDD" id="cd09001">
    <property type="entry name" value="GH43_FsAxh1-like"/>
    <property type="match status" value="1"/>
</dbReference>
<dbReference type="InterPro" id="IPR006710">
    <property type="entry name" value="Glyco_hydro_43"/>
</dbReference>
<dbReference type="KEGG" id="caml:H6X83_10015"/>
<dbReference type="Gene3D" id="2.60.120.200">
    <property type="match status" value="1"/>
</dbReference>
<evidence type="ECO:0000256" key="3">
    <source>
        <dbReference type="ARBA" id="ARBA00023295"/>
    </source>
</evidence>
<feature type="site" description="Important for catalytic activity, responsible for pKa modulation of the active site Glu and correct orientation of both the proton donor and substrate" evidence="4">
    <location>
        <position position="128"/>
    </location>
</feature>
<evidence type="ECO:0000256" key="5">
    <source>
        <dbReference type="RuleBase" id="RU361187"/>
    </source>
</evidence>
<dbReference type="RefSeq" id="WP_212506347.1">
    <property type="nucleotide sequence ID" value="NZ_CP060696.1"/>
</dbReference>
<dbReference type="Pfam" id="PF04616">
    <property type="entry name" value="Glyco_hydro_43"/>
    <property type="match status" value="1"/>
</dbReference>
<dbReference type="PANTHER" id="PTHR42812:SF15">
    <property type="entry name" value="HYDROLASE, PUTATIVE (AFU_ORTHOLOGUE AFUA_2G00930)-RELATED"/>
    <property type="match status" value="1"/>
</dbReference>
<keyword evidence="2 5" id="KW-0378">Hydrolase</keyword>
<evidence type="ECO:0000313" key="8">
    <source>
        <dbReference type="Proteomes" id="UP000516046"/>
    </source>
</evidence>
<gene>
    <name evidence="7" type="ORF">H6X83_10015</name>
</gene>
<proteinExistence type="inferred from homology"/>
<feature type="domain" description="Beta-xylosidase C-terminal Concanavalin A-like" evidence="6">
    <location>
        <begin position="321"/>
        <end position="513"/>
    </location>
</feature>
<dbReference type="Gene3D" id="2.115.10.20">
    <property type="entry name" value="Glycosyl hydrolase domain, family 43"/>
    <property type="match status" value="1"/>
</dbReference>
<dbReference type="GO" id="GO:0004553">
    <property type="term" value="F:hydrolase activity, hydrolyzing O-glycosyl compounds"/>
    <property type="evidence" value="ECO:0007669"/>
    <property type="project" value="InterPro"/>
</dbReference>
<protein>
    <submittedName>
        <fullName evidence="7">Glycoside hydrolase 43 family protein</fullName>
    </submittedName>
</protein>
<dbReference type="InterPro" id="IPR041542">
    <property type="entry name" value="GH43_C2"/>
</dbReference>
<dbReference type="GO" id="GO:0005975">
    <property type="term" value="P:carbohydrate metabolic process"/>
    <property type="evidence" value="ECO:0007669"/>
    <property type="project" value="InterPro"/>
</dbReference>
<dbReference type="InterPro" id="IPR051795">
    <property type="entry name" value="Glycosyl_Hydrlase_43"/>
</dbReference>
<keyword evidence="3 5" id="KW-0326">Glycosidase</keyword>
<accession>A0A7G9WF17</accession>
<evidence type="ECO:0000313" key="7">
    <source>
        <dbReference type="EMBL" id="QNO17279.1"/>
    </source>
</evidence>
<dbReference type="AlphaFoldDB" id="A0A7G9WF17"/>
<reference evidence="7 8" key="1">
    <citation type="submission" date="2020-08" db="EMBL/GenBank/DDBJ databases">
        <authorList>
            <person name="Ren C."/>
            <person name="Gu Y."/>
            <person name="Xu Y."/>
        </authorList>
    </citation>
    <scope>NUCLEOTIDE SEQUENCE [LARGE SCALE GENOMIC DNA]</scope>
    <source>
        <strain evidence="7 8">LBM18003</strain>
    </source>
</reference>
<evidence type="ECO:0000259" key="6">
    <source>
        <dbReference type="Pfam" id="PF17851"/>
    </source>
</evidence>
<dbReference type="Proteomes" id="UP000516046">
    <property type="component" value="Chromosome"/>
</dbReference>
<evidence type="ECO:0000256" key="1">
    <source>
        <dbReference type="ARBA" id="ARBA00009865"/>
    </source>
</evidence>
<comment type="similarity">
    <text evidence="1 5">Belongs to the glycosyl hydrolase 43 family.</text>
</comment>
<sequence length="519" mass="58506">METKQTVQNPILWTDYPDLDVIRVEDTYYMVSTTMHFMPGAVILRSYDLLHWEIASYVYDTLDSTPAQRLQGEKTIYGQGMWAASIRRHNGKFYICFVANDTHKTYLYQSEKIEGPWKKQNIAGFYHDNSLLFDDDGKIYIVYGNTEIHLTELCSDLSGPKPGGLDRIIVQDKENVCLGYEGSHIYKINGHYYVFFIHWLADGSKRRVEACFYADSLTGEFTGGNVLDDDLGYFNAGVAQGGIVDTPDGKWYAMLFQDRGAVGRVPVLVPVKWENDFPVLGVNGKVPQQLTAESTRPGYSYSPLAGSDNFQCQPDSCSNVHLKSFWQWNHEPNNSLWSVTERPGHFRITSGKCCSSVEHAVNTLTQRMWGPACSACVTLDASELQDGDCAGLCAFQGCYGYIAVAKDDGQYFLVMTEKKAENASAQGQPGTPPTEVARIPLDNPVVQLKLHVDFENEKDEAEFFYKEQSTWRKLGITHKLYFKLDHFTGCRFALFLFSEKMSGGTADFSNFEYSCETAD</sequence>
<dbReference type="EMBL" id="CP060696">
    <property type="protein sequence ID" value="QNO17279.1"/>
    <property type="molecule type" value="Genomic_DNA"/>
</dbReference>
<evidence type="ECO:0000256" key="2">
    <source>
        <dbReference type="ARBA" id="ARBA00022801"/>
    </source>
</evidence>
<dbReference type="SUPFAM" id="SSF49899">
    <property type="entry name" value="Concanavalin A-like lectins/glucanases"/>
    <property type="match status" value="1"/>
</dbReference>
<dbReference type="Pfam" id="PF17851">
    <property type="entry name" value="GH43_C2"/>
    <property type="match status" value="1"/>
</dbReference>
<dbReference type="SUPFAM" id="SSF75005">
    <property type="entry name" value="Arabinanase/levansucrase/invertase"/>
    <property type="match status" value="1"/>
</dbReference>
<organism evidence="7 8">
    <name type="scientific">Caproicibacterium amylolyticum</name>
    <dbReference type="NCBI Taxonomy" id="2766537"/>
    <lineage>
        <taxon>Bacteria</taxon>
        <taxon>Bacillati</taxon>
        <taxon>Bacillota</taxon>
        <taxon>Clostridia</taxon>
        <taxon>Eubacteriales</taxon>
        <taxon>Oscillospiraceae</taxon>
        <taxon>Caproicibacterium</taxon>
    </lineage>
</organism>
<evidence type="ECO:0000256" key="4">
    <source>
        <dbReference type="PIRSR" id="PIRSR606710-2"/>
    </source>
</evidence>
<dbReference type="InterPro" id="IPR023296">
    <property type="entry name" value="Glyco_hydro_beta-prop_sf"/>
</dbReference>
<dbReference type="PANTHER" id="PTHR42812">
    <property type="entry name" value="BETA-XYLOSIDASE"/>
    <property type="match status" value="1"/>
</dbReference>
<dbReference type="InterPro" id="IPR013320">
    <property type="entry name" value="ConA-like_dom_sf"/>
</dbReference>
<keyword evidence="8" id="KW-1185">Reference proteome</keyword>
<name>A0A7G9WF17_9FIRM</name>